<name>A0A2N9J8P6_FAGSY</name>
<sequence length="35" mass="3717">MVAAQWVVRPLVAVDAQAGSGIGVFSYFELLSSTF</sequence>
<protein>
    <submittedName>
        <fullName evidence="1">Uncharacterized protein</fullName>
    </submittedName>
</protein>
<accession>A0A2N9J8P6</accession>
<reference evidence="1" key="1">
    <citation type="submission" date="2018-02" db="EMBL/GenBank/DDBJ databases">
        <authorList>
            <person name="Cohen D.B."/>
            <person name="Kent A.D."/>
        </authorList>
    </citation>
    <scope>NUCLEOTIDE SEQUENCE</scope>
</reference>
<dbReference type="AlphaFoldDB" id="A0A2N9J8P6"/>
<gene>
    <name evidence="1" type="ORF">FSB_LOCUS60867</name>
</gene>
<proteinExistence type="predicted"/>
<evidence type="ECO:0000313" key="1">
    <source>
        <dbReference type="EMBL" id="SPD32985.1"/>
    </source>
</evidence>
<organism evidence="1">
    <name type="scientific">Fagus sylvatica</name>
    <name type="common">Beechnut</name>
    <dbReference type="NCBI Taxonomy" id="28930"/>
    <lineage>
        <taxon>Eukaryota</taxon>
        <taxon>Viridiplantae</taxon>
        <taxon>Streptophyta</taxon>
        <taxon>Embryophyta</taxon>
        <taxon>Tracheophyta</taxon>
        <taxon>Spermatophyta</taxon>
        <taxon>Magnoliopsida</taxon>
        <taxon>eudicotyledons</taxon>
        <taxon>Gunneridae</taxon>
        <taxon>Pentapetalae</taxon>
        <taxon>rosids</taxon>
        <taxon>fabids</taxon>
        <taxon>Fagales</taxon>
        <taxon>Fagaceae</taxon>
        <taxon>Fagus</taxon>
    </lineage>
</organism>
<dbReference type="EMBL" id="OIVN01006430">
    <property type="protein sequence ID" value="SPD32985.1"/>
    <property type="molecule type" value="Genomic_DNA"/>
</dbReference>